<dbReference type="HOGENOM" id="CLU_1234346_0_0_0"/>
<dbReference type="eggNOG" id="COG2885">
    <property type="taxonomic scope" value="Bacteria"/>
</dbReference>
<name>Q021V0_SOLUE</name>
<dbReference type="OrthoDB" id="102739at2"/>
<dbReference type="SUPFAM" id="SSF56925">
    <property type="entry name" value="OMPA-like"/>
    <property type="match status" value="1"/>
</dbReference>
<feature type="signal peptide" evidence="2">
    <location>
        <begin position="1"/>
        <end position="20"/>
    </location>
</feature>
<gene>
    <name evidence="4" type="ordered locus">Acid_3298</name>
</gene>
<dbReference type="KEGG" id="sus:Acid_3298"/>
<evidence type="ECO:0000259" key="3">
    <source>
        <dbReference type="Pfam" id="PF13505"/>
    </source>
</evidence>
<dbReference type="Pfam" id="PF13505">
    <property type="entry name" value="OMP_b-brl"/>
    <property type="match status" value="1"/>
</dbReference>
<proteinExistence type="predicted"/>
<sequence precursor="true">MKSILRVIAAVPLLALAASATDWPKYETFLGYSFVRFNPNSGYIPSFNSNGGYGQFQYNFSRWFSGVVDAGAVAKGELQGRDINSTIASVTAGPRFTYHNHSRFTPFVQVLFGGAFASASVPVVGAVLPPGVILPPTGAIVARFTTSNSGFAMFAGGGLDIKLSKHVAFRPIGADYYLARVDSLLTGNTTNRNNFRYTAGVNFLFGKQ</sequence>
<keyword evidence="1 2" id="KW-0732">Signal</keyword>
<protein>
    <recommendedName>
        <fullName evidence="3">Outer membrane protein beta-barrel domain-containing protein</fullName>
    </recommendedName>
</protein>
<dbReference type="EMBL" id="CP000473">
    <property type="protein sequence ID" value="ABJ84275.1"/>
    <property type="molecule type" value="Genomic_DNA"/>
</dbReference>
<evidence type="ECO:0000313" key="4">
    <source>
        <dbReference type="EMBL" id="ABJ84275.1"/>
    </source>
</evidence>
<dbReference type="InterPro" id="IPR011250">
    <property type="entry name" value="OMP/PagP_B-barrel"/>
</dbReference>
<evidence type="ECO:0000256" key="2">
    <source>
        <dbReference type="SAM" id="SignalP"/>
    </source>
</evidence>
<feature type="chain" id="PRO_5004163116" description="Outer membrane protein beta-barrel domain-containing protein" evidence="2">
    <location>
        <begin position="21"/>
        <end position="208"/>
    </location>
</feature>
<dbReference type="InterPro" id="IPR027385">
    <property type="entry name" value="Beta-barrel_OMP"/>
</dbReference>
<organism evidence="4">
    <name type="scientific">Solibacter usitatus (strain Ellin6076)</name>
    <dbReference type="NCBI Taxonomy" id="234267"/>
    <lineage>
        <taxon>Bacteria</taxon>
        <taxon>Pseudomonadati</taxon>
        <taxon>Acidobacteriota</taxon>
        <taxon>Terriglobia</taxon>
        <taxon>Bryobacterales</taxon>
        <taxon>Solibacteraceae</taxon>
        <taxon>Candidatus Solibacter</taxon>
    </lineage>
</organism>
<feature type="domain" description="Outer membrane protein beta-barrel" evidence="3">
    <location>
        <begin position="8"/>
        <end position="203"/>
    </location>
</feature>
<dbReference type="AlphaFoldDB" id="Q021V0"/>
<evidence type="ECO:0000256" key="1">
    <source>
        <dbReference type="ARBA" id="ARBA00022729"/>
    </source>
</evidence>
<accession>Q021V0</accession>
<dbReference type="InParanoid" id="Q021V0"/>
<dbReference type="STRING" id="234267.Acid_3298"/>
<dbReference type="Gene3D" id="2.40.160.20">
    <property type="match status" value="1"/>
</dbReference>
<reference evidence="4" key="1">
    <citation type="submission" date="2006-10" db="EMBL/GenBank/DDBJ databases">
        <title>Complete sequence of Solibacter usitatus Ellin6076.</title>
        <authorList>
            <consortium name="US DOE Joint Genome Institute"/>
            <person name="Copeland A."/>
            <person name="Lucas S."/>
            <person name="Lapidus A."/>
            <person name="Barry K."/>
            <person name="Detter J.C."/>
            <person name="Glavina del Rio T."/>
            <person name="Hammon N."/>
            <person name="Israni S."/>
            <person name="Dalin E."/>
            <person name="Tice H."/>
            <person name="Pitluck S."/>
            <person name="Thompson L.S."/>
            <person name="Brettin T."/>
            <person name="Bruce D."/>
            <person name="Han C."/>
            <person name="Tapia R."/>
            <person name="Gilna P."/>
            <person name="Schmutz J."/>
            <person name="Larimer F."/>
            <person name="Land M."/>
            <person name="Hauser L."/>
            <person name="Kyrpides N."/>
            <person name="Mikhailova N."/>
            <person name="Janssen P.H."/>
            <person name="Kuske C.R."/>
            <person name="Richardson P."/>
        </authorList>
    </citation>
    <scope>NUCLEOTIDE SEQUENCE</scope>
    <source>
        <strain evidence="4">Ellin6076</strain>
    </source>
</reference>